<keyword evidence="10 12" id="KW-0472">Membrane</keyword>
<keyword evidence="9 12" id="KW-1133">Transmembrane helix</keyword>
<keyword evidence="7 12" id="KW-0812">Transmembrane</keyword>
<dbReference type="Gene3D" id="3.30.565.10">
    <property type="entry name" value="Histidine kinase-like ATPase, C-terminal domain"/>
    <property type="match status" value="1"/>
</dbReference>
<reference evidence="15 16" key="1">
    <citation type="submission" date="2018-11" db="EMBL/GenBank/DDBJ databases">
        <title>Genomic Encyclopedia of Type Strains, Phase IV (KMG-IV): sequencing the most valuable type-strain genomes for metagenomic binning, comparative biology and taxonomic classification.</title>
        <authorList>
            <person name="Goeker M."/>
        </authorList>
    </citation>
    <scope>NUCLEOTIDE SEQUENCE [LARGE SCALE GENOMIC DNA]</scope>
    <source>
        <strain evidence="15 16">DSM 100275</strain>
    </source>
</reference>
<dbReference type="RefSeq" id="WP_211331926.1">
    <property type="nucleotide sequence ID" value="NZ_RJVI01000002.1"/>
</dbReference>
<organism evidence="15 16">
    <name type="scientific">Inmirania thermothiophila</name>
    <dbReference type="NCBI Taxonomy" id="1750597"/>
    <lineage>
        <taxon>Bacteria</taxon>
        <taxon>Pseudomonadati</taxon>
        <taxon>Pseudomonadota</taxon>
        <taxon>Gammaproteobacteria</taxon>
        <taxon>Chromatiales</taxon>
        <taxon>Ectothiorhodospiraceae</taxon>
        <taxon>Inmirania</taxon>
    </lineage>
</organism>
<comment type="subcellular location">
    <subcellularLocation>
        <location evidence="2">Cell membrane</location>
        <topology evidence="2">Multi-pass membrane protein</topology>
    </subcellularLocation>
</comment>
<dbReference type="CDD" id="cd00082">
    <property type="entry name" value="HisKA"/>
    <property type="match status" value="1"/>
</dbReference>
<evidence type="ECO:0000313" key="15">
    <source>
        <dbReference type="EMBL" id="ROR32325.1"/>
    </source>
</evidence>
<keyword evidence="6" id="KW-0808">Transferase</keyword>
<evidence type="ECO:0000256" key="11">
    <source>
        <dbReference type="SAM" id="Coils"/>
    </source>
</evidence>
<keyword evidence="5" id="KW-0597">Phosphoprotein</keyword>
<accession>A0A3N1Y0F3</accession>
<evidence type="ECO:0000256" key="7">
    <source>
        <dbReference type="ARBA" id="ARBA00022692"/>
    </source>
</evidence>
<dbReference type="SUPFAM" id="SSF103190">
    <property type="entry name" value="Sensory domain-like"/>
    <property type="match status" value="1"/>
</dbReference>
<comment type="catalytic activity">
    <reaction evidence="1">
        <text>ATP + protein L-histidine = ADP + protein N-phospho-L-histidine.</text>
        <dbReference type="EC" id="2.7.13.3"/>
    </reaction>
</comment>
<evidence type="ECO:0000256" key="4">
    <source>
        <dbReference type="ARBA" id="ARBA00022475"/>
    </source>
</evidence>
<feature type="domain" description="HAMP" evidence="14">
    <location>
        <begin position="353"/>
        <end position="405"/>
    </location>
</feature>
<dbReference type="EC" id="2.7.13.3" evidence="3"/>
<dbReference type="Pfam" id="PF00672">
    <property type="entry name" value="HAMP"/>
    <property type="match status" value="1"/>
</dbReference>
<dbReference type="InterPro" id="IPR033463">
    <property type="entry name" value="sCache_3"/>
</dbReference>
<evidence type="ECO:0000256" key="12">
    <source>
        <dbReference type="SAM" id="Phobius"/>
    </source>
</evidence>
<evidence type="ECO:0000256" key="5">
    <source>
        <dbReference type="ARBA" id="ARBA00022553"/>
    </source>
</evidence>
<dbReference type="Pfam" id="PF02518">
    <property type="entry name" value="HATPase_c"/>
    <property type="match status" value="1"/>
</dbReference>
<dbReference type="SUPFAM" id="SSF158472">
    <property type="entry name" value="HAMP domain-like"/>
    <property type="match status" value="1"/>
</dbReference>
<evidence type="ECO:0000256" key="1">
    <source>
        <dbReference type="ARBA" id="ARBA00000085"/>
    </source>
</evidence>
<dbReference type="PRINTS" id="PR00344">
    <property type="entry name" value="BCTRLSENSOR"/>
</dbReference>
<dbReference type="CDD" id="cd06225">
    <property type="entry name" value="HAMP"/>
    <property type="match status" value="1"/>
</dbReference>
<keyword evidence="8 15" id="KW-0418">Kinase</keyword>
<feature type="domain" description="Histidine kinase" evidence="13">
    <location>
        <begin position="461"/>
        <end position="675"/>
    </location>
</feature>
<dbReference type="PANTHER" id="PTHR43065:SF22">
    <property type="entry name" value="HISTIDINE KINASE"/>
    <property type="match status" value="1"/>
</dbReference>
<proteinExistence type="predicted"/>
<evidence type="ECO:0000313" key="16">
    <source>
        <dbReference type="Proteomes" id="UP000276634"/>
    </source>
</evidence>
<dbReference type="SUPFAM" id="SSF55874">
    <property type="entry name" value="ATPase domain of HSP90 chaperone/DNA topoisomerase II/histidine kinase"/>
    <property type="match status" value="1"/>
</dbReference>
<sequence>MLRRALVSVTSSLRRKLLVLVLLPVAVMPLLLGLAVYWGQRFSYDQLFMRVRTDLAVADAVFRRLQADYLRELAALAASYGFLSAFRGGDVTAVRAHLAEVRMRAGFAFLHLTDPLGRWLLEEDEAGIGRSRPSPLLAAARAGRPGVGIEVFDAADLARERPALAERVRLPLVPTPQAAPTERTVEDRGLVVRVVQPLRDAEGRVVALLDGGVLLNGNFAFVDAIRDLVYGPGSLPEGSLGTVTVFLDDVRISTNVPLRPGQRALGTRVSQAVRDRVLGLGATWIDRAFVVNDWYISGYEPLFDVYGNRVGMLYAGFLEAPYRAAGRQAVAWLALAVLGMLLLAVTVAVVGARSIFRPIEVMADVVRAHARGEDRRIGPVRARDEIGELARRLDRLLDQLESRNRQISHAAEHLEREVARRTRELEAKNASLERTVALLAETRRQLVVAEKLAALGELTAGIAHEINNPVAVILGNLEVALAELGEASAPVRTELDLIGEQARRIQGIVGNLLRYARPSGVVGEPETLDLNEVVRETLPLVRHAGPRAGIEMRQRLAAARPVACNRQELQQVLVNLLVNALRSMPGGGVLEVATEDWARPGEGAGAVVHVRDSGEGIAPEHLGRIFDPFFTTRRDGTGLGLSISYGIVRHYGGRITVASAPGQGSTFSVWLPAADGAGRVPRAQAGA</sequence>
<comment type="caution">
    <text evidence="15">The sequence shown here is derived from an EMBL/GenBank/DDBJ whole genome shotgun (WGS) entry which is preliminary data.</text>
</comment>
<dbReference type="SMART" id="SM00304">
    <property type="entry name" value="HAMP"/>
    <property type="match status" value="1"/>
</dbReference>
<dbReference type="InterPro" id="IPR003661">
    <property type="entry name" value="HisK_dim/P_dom"/>
</dbReference>
<dbReference type="Pfam" id="PF00512">
    <property type="entry name" value="HisKA"/>
    <property type="match status" value="1"/>
</dbReference>
<dbReference type="InterPro" id="IPR003594">
    <property type="entry name" value="HATPase_dom"/>
</dbReference>
<dbReference type="PROSITE" id="PS50885">
    <property type="entry name" value="HAMP"/>
    <property type="match status" value="1"/>
</dbReference>
<dbReference type="Pfam" id="PF17202">
    <property type="entry name" value="sCache_3_3"/>
    <property type="match status" value="1"/>
</dbReference>
<evidence type="ECO:0000256" key="8">
    <source>
        <dbReference type="ARBA" id="ARBA00022777"/>
    </source>
</evidence>
<feature type="transmembrane region" description="Helical" evidence="12">
    <location>
        <begin position="329"/>
        <end position="352"/>
    </location>
</feature>
<dbReference type="Gene3D" id="1.10.287.130">
    <property type="match status" value="1"/>
</dbReference>
<keyword evidence="4" id="KW-1003">Cell membrane</keyword>
<evidence type="ECO:0000256" key="2">
    <source>
        <dbReference type="ARBA" id="ARBA00004651"/>
    </source>
</evidence>
<dbReference type="EMBL" id="RJVI01000002">
    <property type="protein sequence ID" value="ROR32325.1"/>
    <property type="molecule type" value="Genomic_DNA"/>
</dbReference>
<dbReference type="PANTHER" id="PTHR43065">
    <property type="entry name" value="SENSOR HISTIDINE KINASE"/>
    <property type="match status" value="1"/>
</dbReference>
<dbReference type="InterPro" id="IPR004358">
    <property type="entry name" value="Sig_transdc_His_kin-like_C"/>
</dbReference>
<keyword evidence="16" id="KW-1185">Reference proteome</keyword>
<feature type="coiled-coil region" evidence="11">
    <location>
        <begin position="383"/>
        <end position="442"/>
    </location>
</feature>
<evidence type="ECO:0000259" key="13">
    <source>
        <dbReference type="PROSITE" id="PS50109"/>
    </source>
</evidence>
<evidence type="ECO:0000256" key="3">
    <source>
        <dbReference type="ARBA" id="ARBA00012438"/>
    </source>
</evidence>
<protein>
    <recommendedName>
        <fullName evidence="3">histidine kinase</fullName>
        <ecNumber evidence="3">2.7.13.3</ecNumber>
    </recommendedName>
</protein>
<dbReference type="GO" id="GO:0000155">
    <property type="term" value="F:phosphorelay sensor kinase activity"/>
    <property type="evidence" value="ECO:0007669"/>
    <property type="project" value="InterPro"/>
</dbReference>
<name>A0A3N1Y0F3_9GAMM</name>
<evidence type="ECO:0000259" key="14">
    <source>
        <dbReference type="PROSITE" id="PS50885"/>
    </source>
</evidence>
<dbReference type="SUPFAM" id="SSF47384">
    <property type="entry name" value="Homodimeric domain of signal transducing histidine kinase"/>
    <property type="match status" value="1"/>
</dbReference>
<dbReference type="SMART" id="SM00388">
    <property type="entry name" value="HisKA"/>
    <property type="match status" value="1"/>
</dbReference>
<evidence type="ECO:0000256" key="6">
    <source>
        <dbReference type="ARBA" id="ARBA00022679"/>
    </source>
</evidence>
<keyword evidence="11" id="KW-0175">Coiled coil</keyword>
<evidence type="ECO:0000256" key="10">
    <source>
        <dbReference type="ARBA" id="ARBA00023136"/>
    </source>
</evidence>
<dbReference type="InterPro" id="IPR003660">
    <property type="entry name" value="HAMP_dom"/>
</dbReference>
<dbReference type="InterPro" id="IPR029151">
    <property type="entry name" value="Sensor-like_sf"/>
</dbReference>
<gene>
    <name evidence="15" type="ORF">EDC57_1523</name>
</gene>
<evidence type="ECO:0000256" key="9">
    <source>
        <dbReference type="ARBA" id="ARBA00022989"/>
    </source>
</evidence>
<dbReference type="GO" id="GO:0005886">
    <property type="term" value="C:plasma membrane"/>
    <property type="evidence" value="ECO:0007669"/>
    <property type="project" value="UniProtKB-SubCell"/>
</dbReference>
<dbReference type="InterPro" id="IPR005467">
    <property type="entry name" value="His_kinase_dom"/>
</dbReference>
<dbReference type="InterPro" id="IPR036097">
    <property type="entry name" value="HisK_dim/P_sf"/>
</dbReference>
<dbReference type="Gene3D" id="6.10.340.10">
    <property type="match status" value="1"/>
</dbReference>
<dbReference type="AlphaFoldDB" id="A0A3N1Y0F3"/>
<dbReference type="PROSITE" id="PS50109">
    <property type="entry name" value="HIS_KIN"/>
    <property type="match status" value="1"/>
</dbReference>
<dbReference type="SMART" id="SM00387">
    <property type="entry name" value="HATPase_c"/>
    <property type="match status" value="1"/>
</dbReference>
<dbReference type="Proteomes" id="UP000276634">
    <property type="component" value="Unassembled WGS sequence"/>
</dbReference>
<dbReference type="InterPro" id="IPR036890">
    <property type="entry name" value="HATPase_C_sf"/>
</dbReference>